<proteinExistence type="inferred from homology"/>
<dbReference type="Gene3D" id="1.10.287.470">
    <property type="entry name" value="Helix hairpin bin"/>
    <property type="match status" value="1"/>
</dbReference>
<dbReference type="Gene3D" id="2.40.50.100">
    <property type="match status" value="1"/>
</dbReference>
<gene>
    <name evidence="5" type="ORF">AB3G37_09545</name>
</gene>
<dbReference type="InterPro" id="IPR058634">
    <property type="entry name" value="AaeA-lik-b-barrel"/>
</dbReference>
<evidence type="ECO:0000256" key="1">
    <source>
        <dbReference type="ARBA" id="ARBA00009477"/>
    </source>
</evidence>
<dbReference type="InterPro" id="IPR050739">
    <property type="entry name" value="MFP"/>
</dbReference>
<dbReference type="PRINTS" id="PR01490">
    <property type="entry name" value="RTXTOXIND"/>
</dbReference>
<organism evidence="5">
    <name type="scientific">Rouxiella sp. WC2420</name>
    <dbReference type="NCBI Taxonomy" id="3234145"/>
    <lineage>
        <taxon>Bacteria</taxon>
        <taxon>Pseudomonadati</taxon>
        <taxon>Pseudomonadota</taxon>
        <taxon>Gammaproteobacteria</taxon>
        <taxon>Enterobacterales</taxon>
        <taxon>Yersiniaceae</taxon>
        <taxon>Rouxiella</taxon>
    </lineage>
</organism>
<reference evidence="5" key="1">
    <citation type="submission" date="2024-07" db="EMBL/GenBank/DDBJ databases">
        <authorList>
            <person name="Biller S.J."/>
        </authorList>
    </citation>
    <scope>NUCLEOTIDE SEQUENCE</scope>
    <source>
        <strain evidence="5">WC2420</strain>
    </source>
</reference>
<dbReference type="InterPro" id="IPR058625">
    <property type="entry name" value="MdtA-like_BSH"/>
</dbReference>
<dbReference type="PANTHER" id="PTHR30386:SF24">
    <property type="entry name" value="MULTIDRUG RESISTANCE EFFLUX PUMP"/>
    <property type="match status" value="1"/>
</dbReference>
<feature type="transmembrane region" description="Helical" evidence="2">
    <location>
        <begin position="24"/>
        <end position="43"/>
    </location>
</feature>
<dbReference type="Pfam" id="PF25963">
    <property type="entry name" value="Beta-barrel_AAEA"/>
    <property type="match status" value="1"/>
</dbReference>
<evidence type="ECO:0000259" key="3">
    <source>
        <dbReference type="Pfam" id="PF25917"/>
    </source>
</evidence>
<feature type="domain" description="Multidrug resistance protein MdtA-like barrel-sandwich hybrid" evidence="3">
    <location>
        <begin position="61"/>
        <end position="271"/>
    </location>
</feature>
<keyword evidence="2" id="KW-0472">Membrane</keyword>
<dbReference type="SUPFAM" id="SSF111369">
    <property type="entry name" value="HlyD-like secretion proteins"/>
    <property type="match status" value="2"/>
</dbReference>
<dbReference type="GO" id="GO:0055085">
    <property type="term" value="P:transmembrane transport"/>
    <property type="evidence" value="ECO:0007669"/>
    <property type="project" value="InterPro"/>
</dbReference>
<name>A0AB39VX76_9GAMM</name>
<sequence length="372" mass="40545">MTVQPTPVQQRAISPYRAKPRPRTIIAIVLLALIMLAWGIYWWTTGRWLIDTDDAYVRADIVTLAPRISGYLTEVNVEDNQQVRAGEVLAQIDTRDYQAKVCQAAAAVRAAAAELSVQQARIFSLQARQIQQKSRIDDAQAAVRAAGAESERSALEERRQVRLMSQNVSSMQQLEAAKAEMNKTAANLARAQAQALMSKQALMVLASDRQAAEAELVKADALQSQAQAMLNLARINLGSTQIKSPIAGTAGERTLRVGQYVEVGSPLLAVVPDSVYVIANFKETQIDLMRIGQTAEVTVDAYDGQRFNGTVESFAPASGAQFALLPPDNATGNFTKIVQRMPVRIRLNKGQARLGEIRPGMSVIVTVDTHHG</sequence>
<feature type="domain" description="p-hydroxybenzoic acid efflux pump subunit AaeA-like beta-barrel" evidence="4">
    <location>
        <begin position="274"/>
        <end position="367"/>
    </location>
</feature>
<keyword evidence="2" id="KW-1133">Transmembrane helix</keyword>
<dbReference type="Gene3D" id="2.40.30.170">
    <property type="match status" value="1"/>
</dbReference>
<evidence type="ECO:0000259" key="4">
    <source>
        <dbReference type="Pfam" id="PF25963"/>
    </source>
</evidence>
<protein>
    <submittedName>
        <fullName evidence="5">HlyD family secretion protein</fullName>
    </submittedName>
</protein>
<keyword evidence="2" id="KW-0812">Transmembrane</keyword>
<evidence type="ECO:0000313" key="5">
    <source>
        <dbReference type="EMBL" id="XDU74291.1"/>
    </source>
</evidence>
<evidence type="ECO:0000256" key="2">
    <source>
        <dbReference type="SAM" id="Phobius"/>
    </source>
</evidence>
<dbReference type="EMBL" id="CP165628">
    <property type="protein sequence ID" value="XDU74291.1"/>
    <property type="molecule type" value="Genomic_DNA"/>
</dbReference>
<accession>A0AB39VX76</accession>
<dbReference type="RefSeq" id="WP_369790481.1">
    <property type="nucleotide sequence ID" value="NZ_CP165628.1"/>
</dbReference>
<dbReference type="Pfam" id="PF25917">
    <property type="entry name" value="BSH_RND"/>
    <property type="match status" value="1"/>
</dbReference>
<dbReference type="PANTHER" id="PTHR30386">
    <property type="entry name" value="MEMBRANE FUSION SUBUNIT OF EMRAB-TOLC MULTIDRUG EFFLUX PUMP"/>
    <property type="match status" value="1"/>
</dbReference>
<dbReference type="AlphaFoldDB" id="A0AB39VX76"/>
<comment type="similarity">
    <text evidence="1">Belongs to the membrane fusion protein (MFP) (TC 8.A.1) family.</text>
</comment>